<reference evidence="1" key="2">
    <citation type="journal article" date="2015" name="Data Brief">
        <title>Shoot transcriptome of the giant reed, Arundo donax.</title>
        <authorList>
            <person name="Barrero R.A."/>
            <person name="Guerrero F.D."/>
            <person name="Moolhuijzen P."/>
            <person name="Goolsby J.A."/>
            <person name="Tidwell J."/>
            <person name="Bellgard S.E."/>
            <person name="Bellgard M.I."/>
        </authorList>
    </citation>
    <scope>NUCLEOTIDE SEQUENCE</scope>
    <source>
        <tissue evidence="1">Shoot tissue taken approximately 20 cm above the soil surface</tissue>
    </source>
</reference>
<evidence type="ECO:0000313" key="1">
    <source>
        <dbReference type="EMBL" id="JAD85904.1"/>
    </source>
</evidence>
<protein>
    <submittedName>
        <fullName evidence="1">Uncharacterized protein</fullName>
    </submittedName>
</protein>
<dbReference type="EMBL" id="GBRH01211991">
    <property type="protein sequence ID" value="JAD85904.1"/>
    <property type="molecule type" value="Transcribed_RNA"/>
</dbReference>
<reference evidence="1" key="1">
    <citation type="submission" date="2014-09" db="EMBL/GenBank/DDBJ databases">
        <authorList>
            <person name="Magalhaes I.L.F."/>
            <person name="Oliveira U."/>
            <person name="Santos F.R."/>
            <person name="Vidigal T.H.D.A."/>
            <person name="Brescovit A.D."/>
            <person name="Santos A.J."/>
        </authorList>
    </citation>
    <scope>NUCLEOTIDE SEQUENCE</scope>
    <source>
        <tissue evidence="1">Shoot tissue taken approximately 20 cm above the soil surface</tissue>
    </source>
</reference>
<accession>A0A0A9DBD0</accession>
<dbReference type="AlphaFoldDB" id="A0A0A9DBD0"/>
<sequence>MNPATADEVIMAECVAVPNVNIQLTEPFNEGYMKLLIERGVSSPI</sequence>
<organism evidence="1">
    <name type="scientific">Arundo donax</name>
    <name type="common">Giant reed</name>
    <name type="synonym">Donax arundinaceus</name>
    <dbReference type="NCBI Taxonomy" id="35708"/>
    <lineage>
        <taxon>Eukaryota</taxon>
        <taxon>Viridiplantae</taxon>
        <taxon>Streptophyta</taxon>
        <taxon>Embryophyta</taxon>
        <taxon>Tracheophyta</taxon>
        <taxon>Spermatophyta</taxon>
        <taxon>Magnoliopsida</taxon>
        <taxon>Liliopsida</taxon>
        <taxon>Poales</taxon>
        <taxon>Poaceae</taxon>
        <taxon>PACMAD clade</taxon>
        <taxon>Arundinoideae</taxon>
        <taxon>Arundineae</taxon>
        <taxon>Arundo</taxon>
    </lineage>
</organism>
<proteinExistence type="predicted"/>
<name>A0A0A9DBD0_ARUDO</name>